<evidence type="ECO:0000256" key="6">
    <source>
        <dbReference type="ARBA" id="ARBA00023136"/>
    </source>
</evidence>
<evidence type="ECO:0000256" key="10">
    <source>
        <dbReference type="SAM" id="MobiDB-lite"/>
    </source>
</evidence>
<evidence type="ECO:0000256" key="1">
    <source>
        <dbReference type="ARBA" id="ARBA00004141"/>
    </source>
</evidence>
<dbReference type="EMBL" id="GL871212">
    <property type="protein sequence ID" value="EGC32086.1"/>
    <property type="molecule type" value="Genomic_DNA"/>
</dbReference>
<dbReference type="InterPro" id="IPR036790">
    <property type="entry name" value="Frizzled_dom_sf"/>
</dbReference>
<evidence type="ECO:0000256" key="3">
    <source>
        <dbReference type="ARBA" id="ARBA00022692"/>
    </source>
</evidence>
<dbReference type="FunCoup" id="F0ZVD2">
    <property type="interactions" value="5"/>
</dbReference>
<comment type="subcellular location">
    <subcellularLocation>
        <location evidence="1">Membrane</location>
        <topology evidence="1">Multi-pass membrane protein</topology>
    </subcellularLocation>
</comment>
<keyword evidence="5 11" id="KW-1133">Transmembrane helix</keyword>
<dbReference type="InterPro" id="IPR020067">
    <property type="entry name" value="Frizzled_dom"/>
</dbReference>
<dbReference type="AlphaFoldDB" id="F0ZVD2"/>
<feature type="transmembrane region" description="Helical" evidence="11">
    <location>
        <begin position="201"/>
        <end position="220"/>
    </location>
</feature>
<feature type="transmembrane region" description="Helical" evidence="11">
    <location>
        <begin position="352"/>
        <end position="378"/>
    </location>
</feature>
<dbReference type="PANTHER" id="PTHR31787">
    <property type="entry name" value="G-PROTEIN-COUPLED RECEPTOR GPCR FAMILY PROTEIN"/>
    <property type="match status" value="1"/>
</dbReference>
<evidence type="ECO:0000313" key="15">
    <source>
        <dbReference type="Proteomes" id="UP000001064"/>
    </source>
</evidence>
<dbReference type="eggNOG" id="ENOG502RGJ6">
    <property type="taxonomic scope" value="Eukaryota"/>
</dbReference>
<evidence type="ECO:0000256" key="9">
    <source>
        <dbReference type="ARBA" id="ARBA00023180"/>
    </source>
</evidence>
<dbReference type="VEuPathDB" id="AmoebaDB:DICPUDRAFT_82049"/>
<evidence type="ECO:0000256" key="12">
    <source>
        <dbReference type="SAM" id="SignalP"/>
    </source>
</evidence>
<protein>
    <recommendedName>
        <fullName evidence="13">FZ domain-containing protein</fullName>
    </recommendedName>
</protein>
<name>F0ZVD2_DICPU</name>
<dbReference type="InterPro" id="IPR050949">
    <property type="entry name" value="GPCR_Fz/Smo-like"/>
</dbReference>
<evidence type="ECO:0000256" key="8">
    <source>
        <dbReference type="ARBA" id="ARBA00023170"/>
    </source>
</evidence>
<evidence type="ECO:0000256" key="5">
    <source>
        <dbReference type="ARBA" id="ARBA00022989"/>
    </source>
</evidence>
<dbReference type="GO" id="GO:0016020">
    <property type="term" value="C:membrane"/>
    <property type="evidence" value="ECO:0007669"/>
    <property type="project" value="UniProtKB-SubCell"/>
</dbReference>
<dbReference type="PROSITE" id="PS50038">
    <property type="entry name" value="FZ"/>
    <property type="match status" value="1"/>
</dbReference>
<dbReference type="OMA" id="IMISIAY"/>
<proteinExistence type="inferred from homology"/>
<keyword evidence="3 11" id="KW-0812">Transmembrane</keyword>
<keyword evidence="7" id="KW-1015">Disulfide bond</keyword>
<dbReference type="SUPFAM" id="SSF63501">
    <property type="entry name" value="Frizzled cysteine-rich domain"/>
    <property type="match status" value="1"/>
</dbReference>
<feature type="signal peptide" evidence="12">
    <location>
        <begin position="1"/>
        <end position="24"/>
    </location>
</feature>
<accession>F0ZVD2</accession>
<keyword evidence="4 12" id="KW-0732">Signal</keyword>
<feature type="transmembrane region" description="Helical" evidence="11">
    <location>
        <begin position="315"/>
        <end position="332"/>
    </location>
</feature>
<dbReference type="STRING" id="5786.F0ZVD2"/>
<dbReference type="RefSeq" id="XP_003291375.1">
    <property type="nucleotide sequence ID" value="XM_003291327.1"/>
</dbReference>
<dbReference type="PANTHER" id="PTHR31787:SF15">
    <property type="entry name" value="FRIZZLED AND SMOOTHENED-LIKE PROTEIN P-RELATED"/>
    <property type="match status" value="1"/>
</dbReference>
<reference evidence="15" key="1">
    <citation type="journal article" date="2011" name="Genome Biol.">
        <title>Comparative genomics of the social amoebae Dictyostelium discoideum and Dictyostelium purpureum.</title>
        <authorList>
            <consortium name="US DOE Joint Genome Institute (JGI-PGF)"/>
            <person name="Sucgang R."/>
            <person name="Kuo A."/>
            <person name="Tian X."/>
            <person name="Salerno W."/>
            <person name="Parikh A."/>
            <person name="Feasley C.L."/>
            <person name="Dalin E."/>
            <person name="Tu H."/>
            <person name="Huang E."/>
            <person name="Barry K."/>
            <person name="Lindquist E."/>
            <person name="Shapiro H."/>
            <person name="Bruce D."/>
            <person name="Schmutz J."/>
            <person name="Salamov A."/>
            <person name="Fey P."/>
            <person name="Gaudet P."/>
            <person name="Anjard C."/>
            <person name="Babu M.M."/>
            <person name="Basu S."/>
            <person name="Bushmanova Y."/>
            <person name="van der Wel H."/>
            <person name="Katoh-Kurasawa M."/>
            <person name="Dinh C."/>
            <person name="Coutinho P.M."/>
            <person name="Saito T."/>
            <person name="Elias M."/>
            <person name="Schaap P."/>
            <person name="Kay R.R."/>
            <person name="Henrissat B."/>
            <person name="Eichinger L."/>
            <person name="Rivero F."/>
            <person name="Putnam N.H."/>
            <person name="West C.M."/>
            <person name="Loomis W.F."/>
            <person name="Chisholm R.L."/>
            <person name="Shaulsky G."/>
            <person name="Strassmann J.E."/>
            <person name="Queller D.C."/>
            <person name="Kuspa A."/>
            <person name="Grigoriev I.V."/>
        </authorList>
    </citation>
    <scope>NUCLEOTIDE SEQUENCE [LARGE SCALE GENOMIC DNA]</scope>
    <source>
        <strain evidence="15">QSDP1</strain>
    </source>
</reference>
<sequence>MKKILFLIFIFLLFITLFINKSVSQNNEIELGGTCQPFNETSVCYPYLNYTSFYLPPNTTFQSTNNNASYNLGLLQLTTKECKSNATYLFCLQSFPKCNIEEEKLPNSTTITFYLPSLPCHDVCYPGQYNFSIPIQCTNTNLLIKHNNSNEIECPSPLLNAKDYVKEGKDLYYYVTDSCIIDCPFDIYPKDKMKILDRANWALTVLSFVACTYMIITFGVLPNKITHNMESILSLTIGAWITCLSLFVESADNNFSCSLHDRGRFKSQSDHLCLLVGILFQFGAITSIFWCPVITYEVYINSKMKPLKHFGRYRIFIWSLIVILTALPAFGGKYGATVATSGCWISSDDGGVWQYLCFYIPSWISLSLMTIFAILSVIKITKMYLKSPNRLILFFNAKMILTIVFLLFNITFASSLKFYLEERIDEFFDSVYLWAHCISTTVGDKSSFVVSILGLTVFLGFGIDPLVISIWTESTKLRWIINKIGLNKYINLSTSSSSSSSTNSNNSNNTNEKKRNSFKNIKLKKTPNENNDEGDSNNISGDIEKI</sequence>
<evidence type="ECO:0000313" key="14">
    <source>
        <dbReference type="EMBL" id="EGC32086.1"/>
    </source>
</evidence>
<evidence type="ECO:0000256" key="7">
    <source>
        <dbReference type="ARBA" id="ARBA00023157"/>
    </source>
</evidence>
<keyword evidence="6 11" id="KW-0472">Membrane</keyword>
<feature type="compositionally biased region" description="Low complexity" evidence="10">
    <location>
        <begin position="494"/>
        <end position="510"/>
    </location>
</feature>
<feature type="transmembrane region" description="Helical" evidence="11">
    <location>
        <begin position="271"/>
        <end position="294"/>
    </location>
</feature>
<dbReference type="GeneID" id="10507564"/>
<dbReference type="OrthoDB" id="20427at2759"/>
<evidence type="ECO:0000256" key="2">
    <source>
        <dbReference type="ARBA" id="ARBA00008077"/>
    </source>
</evidence>
<feature type="transmembrane region" description="Helical" evidence="11">
    <location>
        <begin position="448"/>
        <end position="471"/>
    </location>
</feature>
<keyword evidence="15" id="KW-1185">Reference proteome</keyword>
<feature type="transmembrane region" description="Helical" evidence="11">
    <location>
        <begin position="399"/>
        <end position="420"/>
    </location>
</feature>
<evidence type="ECO:0000256" key="4">
    <source>
        <dbReference type="ARBA" id="ARBA00022729"/>
    </source>
</evidence>
<dbReference type="Proteomes" id="UP000001064">
    <property type="component" value="Unassembled WGS sequence"/>
</dbReference>
<evidence type="ECO:0000259" key="13">
    <source>
        <dbReference type="PROSITE" id="PS50038"/>
    </source>
</evidence>
<keyword evidence="8" id="KW-0675">Receptor</keyword>
<feature type="chain" id="PRO_5003262821" description="FZ domain-containing protein" evidence="12">
    <location>
        <begin position="25"/>
        <end position="546"/>
    </location>
</feature>
<dbReference type="InParanoid" id="F0ZVD2"/>
<gene>
    <name evidence="14" type="ORF">DICPUDRAFT_82049</name>
</gene>
<dbReference type="KEGG" id="dpp:DICPUDRAFT_82049"/>
<keyword evidence="9" id="KW-0325">Glycoprotein</keyword>
<evidence type="ECO:0000256" key="11">
    <source>
        <dbReference type="SAM" id="Phobius"/>
    </source>
</evidence>
<dbReference type="Gene3D" id="1.10.2000.10">
    <property type="entry name" value="Frizzled cysteine-rich domain"/>
    <property type="match status" value="1"/>
</dbReference>
<organism evidence="14 15">
    <name type="scientific">Dictyostelium purpureum</name>
    <name type="common">Slime mold</name>
    <dbReference type="NCBI Taxonomy" id="5786"/>
    <lineage>
        <taxon>Eukaryota</taxon>
        <taxon>Amoebozoa</taxon>
        <taxon>Evosea</taxon>
        <taxon>Eumycetozoa</taxon>
        <taxon>Dictyostelia</taxon>
        <taxon>Dictyosteliales</taxon>
        <taxon>Dictyosteliaceae</taxon>
        <taxon>Dictyostelium</taxon>
    </lineage>
</organism>
<comment type="similarity">
    <text evidence="2">Belongs to the G-protein coupled receptor Fz/Smo family.</text>
</comment>
<feature type="region of interest" description="Disordered" evidence="10">
    <location>
        <begin position="494"/>
        <end position="546"/>
    </location>
</feature>
<dbReference type="Gene3D" id="1.20.1070.10">
    <property type="entry name" value="Rhodopsin 7-helix transmembrane proteins"/>
    <property type="match status" value="1"/>
</dbReference>
<feature type="domain" description="FZ" evidence="13">
    <location>
        <begin position="30"/>
        <end position="154"/>
    </location>
</feature>